<organism evidence="2 3">
    <name type="scientific">Glycomyces harbinensis</name>
    <dbReference type="NCBI Taxonomy" id="58114"/>
    <lineage>
        <taxon>Bacteria</taxon>
        <taxon>Bacillati</taxon>
        <taxon>Actinomycetota</taxon>
        <taxon>Actinomycetes</taxon>
        <taxon>Glycomycetales</taxon>
        <taxon>Glycomycetaceae</taxon>
        <taxon>Glycomyces</taxon>
    </lineage>
</organism>
<evidence type="ECO:0000313" key="3">
    <source>
        <dbReference type="Proteomes" id="UP000198949"/>
    </source>
</evidence>
<dbReference type="Proteomes" id="UP000198949">
    <property type="component" value="Unassembled WGS sequence"/>
</dbReference>
<dbReference type="AlphaFoldDB" id="A0A1G6ZKC2"/>
<feature type="region of interest" description="Disordered" evidence="1">
    <location>
        <begin position="1"/>
        <end position="22"/>
    </location>
</feature>
<keyword evidence="3" id="KW-1185">Reference proteome</keyword>
<reference evidence="3" key="1">
    <citation type="submission" date="2016-10" db="EMBL/GenBank/DDBJ databases">
        <authorList>
            <person name="Varghese N."/>
            <person name="Submissions S."/>
        </authorList>
    </citation>
    <scope>NUCLEOTIDE SEQUENCE [LARGE SCALE GENOMIC DNA]</scope>
    <source>
        <strain evidence="3">CGMCC 4.3516</strain>
    </source>
</reference>
<dbReference type="Gene3D" id="1.20.910.10">
    <property type="entry name" value="Heme oxygenase-like"/>
    <property type="match status" value="1"/>
</dbReference>
<dbReference type="STRING" id="58114.SAMN05216270_11152"/>
<gene>
    <name evidence="2" type="ORF">SAMN05216270_11152</name>
</gene>
<dbReference type="InterPro" id="IPR016084">
    <property type="entry name" value="Haem_Oase-like_multi-hlx"/>
</dbReference>
<dbReference type="RefSeq" id="WP_091038177.1">
    <property type="nucleotide sequence ID" value="NZ_FNAD01000011.1"/>
</dbReference>
<evidence type="ECO:0000256" key="1">
    <source>
        <dbReference type="SAM" id="MobiDB-lite"/>
    </source>
</evidence>
<protein>
    <submittedName>
        <fullName evidence="2">Iron-containing redox enzyme</fullName>
    </submittedName>
</protein>
<evidence type="ECO:0000313" key="2">
    <source>
        <dbReference type="EMBL" id="SDE02951.1"/>
    </source>
</evidence>
<accession>A0A1G6ZKC2</accession>
<proteinExistence type="predicted"/>
<name>A0A1G6ZKC2_9ACTN</name>
<dbReference type="OrthoDB" id="6635957at2"/>
<dbReference type="SMART" id="SM01236">
    <property type="entry name" value="Haem_oxygenase_2"/>
    <property type="match status" value="1"/>
</dbReference>
<dbReference type="EMBL" id="FNAD01000011">
    <property type="protein sequence ID" value="SDE02951.1"/>
    <property type="molecule type" value="Genomic_DNA"/>
</dbReference>
<dbReference type="Pfam" id="PF14518">
    <property type="entry name" value="Haem_oxygenas_2"/>
    <property type="match status" value="1"/>
</dbReference>
<sequence length="725" mass="80360">MRNADHQPRLDTTTSLPIRPHRFSPEAADAAEAVLARGPRVWFERLLADAESQKARLLSLRIADAVLDAAPEIEGDPVALILERRDTVRARLDRHRGGPMRHQLVRQRAPLSLIAGSWLDMVSQPATEPAVIVNLLGAHRLALKGNGVVADALEAVRRRSLEAAGVHLPALRAADFTERAQSRPLTAVHGAFYAALSLLSGTRLPEVVGVHCAYFLLGADDVWLDREPPFPEAELRDVLDRYRSLCEDSGTGEADWRRCTRAVAAVLALEDEQLDLADAFATWAQRQSIDDKAAAVIARHMPFAGKQHKQVKIGGRLLTDWFADPERADLAGFLDALAASRQVSPRADGTVRLLEAIRFGGPMFGIFDAEEAATLAAWIDAVDAGERGPITLSPNTAGDAAAGRWRDRVAAGPAPGRIAFEAPGPLDDRELFYRLVNAEQFPNVLPAARERAEQGLAEAEILFEHGSEGRYTDASWFEYTPQALLERAEAIYWRKLVEPYRKLEAVPDRDEVVFGQKLTAFGSMIDGAWVHRIGGLGRYDRRADGMLLGIHADEMGRGDVAKNHVALIRRVLESMDITLPHLRSEAFKDQAELPDVYAFPIHQLSLALFPDACYDEIIGYNLGIEMLGLGEMRLHEIQKLRRWGFDTVYEEAHLTIDNFSAGHARQSVDLVNVHLDDVARHGGEDEVRRRWRRVWRGYASFAYHLEGDLVGRLRAAPEPSAELVI</sequence>